<dbReference type="SUPFAM" id="SSF48508">
    <property type="entry name" value="Nuclear receptor ligand-binding domain"/>
    <property type="match status" value="1"/>
</dbReference>
<keyword evidence="2" id="KW-0479">Metal-binding</keyword>
<organism evidence="11 12">
    <name type="scientific">Cylicocyclus nassatus</name>
    <name type="common">Nematode worm</name>
    <dbReference type="NCBI Taxonomy" id="53992"/>
    <lineage>
        <taxon>Eukaryota</taxon>
        <taxon>Metazoa</taxon>
        <taxon>Ecdysozoa</taxon>
        <taxon>Nematoda</taxon>
        <taxon>Chromadorea</taxon>
        <taxon>Rhabditida</taxon>
        <taxon>Rhabditina</taxon>
        <taxon>Rhabditomorpha</taxon>
        <taxon>Strongyloidea</taxon>
        <taxon>Strongylidae</taxon>
        <taxon>Cylicocyclus</taxon>
    </lineage>
</organism>
<dbReference type="GO" id="GO:0043565">
    <property type="term" value="F:sequence-specific DNA binding"/>
    <property type="evidence" value="ECO:0007669"/>
    <property type="project" value="InterPro"/>
</dbReference>
<evidence type="ECO:0000313" key="12">
    <source>
        <dbReference type="Proteomes" id="UP001176961"/>
    </source>
</evidence>
<dbReference type="SUPFAM" id="SSF57716">
    <property type="entry name" value="Glucocorticoid receptor-like (DNA-binding domain)"/>
    <property type="match status" value="1"/>
</dbReference>
<keyword evidence="12" id="KW-1185">Reference proteome</keyword>
<dbReference type="Proteomes" id="UP001176961">
    <property type="component" value="Unassembled WGS sequence"/>
</dbReference>
<evidence type="ECO:0000256" key="8">
    <source>
        <dbReference type="ARBA" id="ARBA00023170"/>
    </source>
</evidence>
<keyword evidence="5" id="KW-0805">Transcription regulation</keyword>
<dbReference type="Gene3D" id="1.10.565.10">
    <property type="entry name" value="Retinoid X Receptor"/>
    <property type="match status" value="1"/>
</dbReference>
<dbReference type="InterPro" id="IPR013088">
    <property type="entry name" value="Znf_NHR/GATA"/>
</dbReference>
<evidence type="ECO:0000256" key="6">
    <source>
        <dbReference type="ARBA" id="ARBA00023125"/>
    </source>
</evidence>
<comment type="similarity">
    <text evidence="1">Belongs to the nuclear hormone receptor family.</text>
</comment>
<dbReference type="InterPro" id="IPR050274">
    <property type="entry name" value="Nuclear_hormone_rcpt_NR2"/>
</dbReference>
<gene>
    <name evidence="11" type="ORF">CYNAS_LOCUS14467</name>
</gene>
<keyword evidence="8" id="KW-0675">Receptor</keyword>
<comment type="caution">
    <text evidence="11">The sequence shown here is derived from an EMBL/GenBank/DDBJ whole genome shotgun (WGS) entry which is preliminary data.</text>
</comment>
<dbReference type="AlphaFoldDB" id="A0AA36H1U9"/>
<sequence length="285" mass="32127">MSGPKSSSPTKEIKVSIRRRLLYSCKENGRCVVDVMRRNQCQACRLEKCLRVNMNRHAVQHERPNGKERWQDPPEAKVSNDRKAVLNGITATYDTRQCHDRLKSDFSISRLVSSSYESSLISLIHCWSSSPPASTLQAEDRKVLFSNSWHYIFFLSKITQLAASIPGLVTEEEIVLGSGKICLIAKFVTSVQLSPLEQWCVTNVLLYRPECEGLRCRRQIREIQSESAAILSGCLNTRAALQGPAQSSFLLLTLPCIAQITNEEIRTHFFADKTLSDIEGLLKLI</sequence>
<keyword evidence="6" id="KW-0238">DNA-binding</keyword>
<dbReference type="Gene3D" id="3.30.50.10">
    <property type="entry name" value="Erythroid Transcription Factor GATA-1, subunit A"/>
    <property type="match status" value="1"/>
</dbReference>
<evidence type="ECO:0000259" key="10">
    <source>
        <dbReference type="PROSITE" id="PS51030"/>
    </source>
</evidence>
<dbReference type="PROSITE" id="PS51030">
    <property type="entry name" value="NUCLEAR_REC_DBD_2"/>
    <property type="match status" value="1"/>
</dbReference>
<dbReference type="PANTHER" id="PTHR24083">
    <property type="entry name" value="NUCLEAR HORMONE RECEPTOR"/>
    <property type="match status" value="1"/>
</dbReference>
<dbReference type="SMART" id="SM00399">
    <property type="entry name" value="ZnF_C4"/>
    <property type="match status" value="1"/>
</dbReference>
<dbReference type="EMBL" id="CATQJL010000305">
    <property type="protein sequence ID" value="CAJ0602484.1"/>
    <property type="molecule type" value="Genomic_DNA"/>
</dbReference>
<evidence type="ECO:0000256" key="7">
    <source>
        <dbReference type="ARBA" id="ARBA00023163"/>
    </source>
</evidence>
<evidence type="ECO:0000313" key="11">
    <source>
        <dbReference type="EMBL" id="CAJ0602484.1"/>
    </source>
</evidence>
<protein>
    <recommendedName>
        <fullName evidence="10">Nuclear receptor domain-containing protein</fullName>
    </recommendedName>
</protein>
<dbReference type="InterPro" id="IPR001628">
    <property type="entry name" value="Znf_hrmn_rcpt"/>
</dbReference>
<reference evidence="11" key="1">
    <citation type="submission" date="2023-07" db="EMBL/GenBank/DDBJ databases">
        <authorList>
            <consortium name="CYATHOMIX"/>
        </authorList>
    </citation>
    <scope>NUCLEOTIDE SEQUENCE</scope>
    <source>
        <strain evidence="11">N/A</strain>
    </source>
</reference>
<keyword evidence="9" id="KW-0539">Nucleus</keyword>
<dbReference type="GO" id="GO:0003700">
    <property type="term" value="F:DNA-binding transcription factor activity"/>
    <property type="evidence" value="ECO:0007669"/>
    <property type="project" value="InterPro"/>
</dbReference>
<name>A0AA36H1U9_CYLNA</name>
<evidence type="ECO:0000256" key="2">
    <source>
        <dbReference type="ARBA" id="ARBA00022723"/>
    </source>
</evidence>
<keyword evidence="3" id="KW-0863">Zinc-finger</keyword>
<dbReference type="InterPro" id="IPR035500">
    <property type="entry name" value="NHR-like_dom_sf"/>
</dbReference>
<keyword evidence="4" id="KW-0862">Zinc</keyword>
<proteinExistence type="inferred from homology"/>
<dbReference type="GO" id="GO:0008270">
    <property type="term" value="F:zinc ion binding"/>
    <property type="evidence" value="ECO:0007669"/>
    <property type="project" value="UniProtKB-KW"/>
</dbReference>
<keyword evidence="7" id="KW-0804">Transcription</keyword>
<evidence type="ECO:0000256" key="9">
    <source>
        <dbReference type="ARBA" id="ARBA00023242"/>
    </source>
</evidence>
<evidence type="ECO:0000256" key="5">
    <source>
        <dbReference type="ARBA" id="ARBA00023015"/>
    </source>
</evidence>
<evidence type="ECO:0000256" key="1">
    <source>
        <dbReference type="ARBA" id="ARBA00005993"/>
    </source>
</evidence>
<accession>A0AA36H1U9</accession>
<dbReference type="Pfam" id="PF00105">
    <property type="entry name" value="zf-C4"/>
    <property type="match status" value="1"/>
</dbReference>
<evidence type="ECO:0000256" key="3">
    <source>
        <dbReference type="ARBA" id="ARBA00022771"/>
    </source>
</evidence>
<evidence type="ECO:0000256" key="4">
    <source>
        <dbReference type="ARBA" id="ARBA00022833"/>
    </source>
</evidence>
<feature type="domain" description="Nuclear receptor" evidence="10">
    <location>
        <begin position="1"/>
        <end position="61"/>
    </location>
</feature>